<keyword evidence="1" id="KW-0479">Metal-binding</keyword>
<dbReference type="Proteomes" id="UP000770015">
    <property type="component" value="Unassembled WGS sequence"/>
</dbReference>
<dbReference type="PROSITE" id="PS50089">
    <property type="entry name" value="ZF_RING_2"/>
    <property type="match status" value="1"/>
</dbReference>
<dbReference type="InterPro" id="IPR001841">
    <property type="entry name" value="Znf_RING"/>
</dbReference>
<protein>
    <recommendedName>
        <fullName evidence="6">RING-type domain-containing protein</fullName>
    </recommendedName>
</protein>
<proteinExistence type="predicted"/>
<organism evidence="7 8">
    <name type="scientific">Plectosphaerella plurivora</name>
    <dbReference type="NCBI Taxonomy" id="936078"/>
    <lineage>
        <taxon>Eukaryota</taxon>
        <taxon>Fungi</taxon>
        <taxon>Dikarya</taxon>
        <taxon>Ascomycota</taxon>
        <taxon>Pezizomycotina</taxon>
        <taxon>Sordariomycetes</taxon>
        <taxon>Hypocreomycetidae</taxon>
        <taxon>Glomerellales</taxon>
        <taxon>Plectosphaerellaceae</taxon>
        <taxon>Plectosphaerella</taxon>
    </lineage>
</organism>
<dbReference type="CDD" id="cd16449">
    <property type="entry name" value="RING-HC"/>
    <property type="match status" value="1"/>
</dbReference>
<evidence type="ECO:0000313" key="7">
    <source>
        <dbReference type="EMBL" id="KAH6693403.1"/>
    </source>
</evidence>
<dbReference type="SMART" id="SM00184">
    <property type="entry name" value="RING"/>
    <property type="match status" value="1"/>
</dbReference>
<reference evidence="7" key="1">
    <citation type="journal article" date="2021" name="Nat. Commun.">
        <title>Genetic determinants of endophytism in the Arabidopsis root mycobiome.</title>
        <authorList>
            <person name="Mesny F."/>
            <person name="Miyauchi S."/>
            <person name="Thiergart T."/>
            <person name="Pickel B."/>
            <person name="Atanasova L."/>
            <person name="Karlsson M."/>
            <person name="Huettel B."/>
            <person name="Barry K.W."/>
            <person name="Haridas S."/>
            <person name="Chen C."/>
            <person name="Bauer D."/>
            <person name="Andreopoulos W."/>
            <person name="Pangilinan J."/>
            <person name="LaButti K."/>
            <person name="Riley R."/>
            <person name="Lipzen A."/>
            <person name="Clum A."/>
            <person name="Drula E."/>
            <person name="Henrissat B."/>
            <person name="Kohler A."/>
            <person name="Grigoriev I.V."/>
            <person name="Martin F.M."/>
            <person name="Hacquard S."/>
        </authorList>
    </citation>
    <scope>NUCLEOTIDE SEQUENCE</scope>
    <source>
        <strain evidence="7">MPI-SDFR-AT-0117</strain>
    </source>
</reference>
<evidence type="ECO:0000256" key="5">
    <source>
        <dbReference type="SAM" id="MobiDB-lite"/>
    </source>
</evidence>
<dbReference type="InterPro" id="IPR017907">
    <property type="entry name" value="Znf_RING_CS"/>
</dbReference>
<dbReference type="PROSITE" id="PS00518">
    <property type="entry name" value="ZF_RING_1"/>
    <property type="match status" value="1"/>
</dbReference>
<dbReference type="SUPFAM" id="SSF57850">
    <property type="entry name" value="RING/U-box"/>
    <property type="match status" value="1"/>
</dbReference>
<evidence type="ECO:0000256" key="1">
    <source>
        <dbReference type="ARBA" id="ARBA00022723"/>
    </source>
</evidence>
<dbReference type="InterPro" id="IPR013083">
    <property type="entry name" value="Znf_RING/FYVE/PHD"/>
</dbReference>
<dbReference type="EMBL" id="JAGSXJ010000003">
    <property type="protein sequence ID" value="KAH6693403.1"/>
    <property type="molecule type" value="Genomic_DNA"/>
</dbReference>
<evidence type="ECO:0000259" key="6">
    <source>
        <dbReference type="PROSITE" id="PS50089"/>
    </source>
</evidence>
<dbReference type="Gene3D" id="3.30.40.10">
    <property type="entry name" value="Zinc/RING finger domain, C3HC4 (zinc finger)"/>
    <property type="match status" value="1"/>
</dbReference>
<dbReference type="OrthoDB" id="4831959at2759"/>
<gene>
    <name evidence="7" type="ORF">F5X68DRAFT_227813</name>
</gene>
<keyword evidence="3" id="KW-0862">Zinc</keyword>
<accession>A0A9P8VJN0</accession>
<keyword evidence="2 4" id="KW-0863">Zinc-finger</keyword>
<sequence>MNGNEFLARCRQEREQDNNSVGGLWGRQEEEVLAPLDRPNRDPPARTSLNRRAQHEAAARASAAAAAAAAAADDDDALAGGRDNDAISFWPDIRRRLRAEADLHNFIAECAICAESTREMMVLNCGHMMCRPCLDSVRTNMDSDDDPFHIQQRGGNPKACTMCRQSRIKQGMDILFAVLLNCDERDKKLIQVPPGMTLETAEERLDDDFDPVPEVQHLMESINKLAMDPDFAKRYTGVFPQTQSLNAYVAVRKRGQTRER</sequence>
<evidence type="ECO:0000256" key="4">
    <source>
        <dbReference type="PROSITE-ProRule" id="PRU00175"/>
    </source>
</evidence>
<evidence type="ECO:0000313" key="8">
    <source>
        <dbReference type="Proteomes" id="UP000770015"/>
    </source>
</evidence>
<feature type="domain" description="RING-type" evidence="6">
    <location>
        <begin position="110"/>
        <end position="164"/>
    </location>
</feature>
<dbReference type="AlphaFoldDB" id="A0A9P8VJN0"/>
<feature type="region of interest" description="Disordered" evidence="5">
    <location>
        <begin position="12"/>
        <end position="58"/>
    </location>
</feature>
<dbReference type="InterPro" id="IPR018957">
    <property type="entry name" value="Znf_C3HC4_RING-type"/>
</dbReference>
<evidence type="ECO:0000256" key="3">
    <source>
        <dbReference type="ARBA" id="ARBA00022833"/>
    </source>
</evidence>
<dbReference type="Pfam" id="PF00097">
    <property type="entry name" value="zf-C3HC4"/>
    <property type="match status" value="1"/>
</dbReference>
<keyword evidence="8" id="KW-1185">Reference proteome</keyword>
<comment type="caution">
    <text evidence="7">The sequence shown here is derived from an EMBL/GenBank/DDBJ whole genome shotgun (WGS) entry which is preliminary data.</text>
</comment>
<name>A0A9P8VJN0_9PEZI</name>
<dbReference type="GO" id="GO:0008270">
    <property type="term" value="F:zinc ion binding"/>
    <property type="evidence" value="ECO:0007669"/>
    <property type="project" value="UniProtKB-KW"/>
</dbReference>
<evidence type="ECO:0000256" key="2">
    <source>
        <dbReference type="ARBA" id="ARBA00022771"/>
    </source>
</evidence>